<evidence type="ECO:0000259" key="9">
    <source>
        <dbReference type="PROSITE" id="PS51755"/>
    </source>
</evidence>
<evidence type="ECO:0000256" key="6">
    <source>
        <dbReference type="PROSITE-ProRule" id="PRU00169"/>
    </source>
</evidence>
<evidence type="ECO:0000256" key="4">
    <source>
        <dbReference type="ARBA" id="ARBA00023125"/>
    </source>
</evidence>
<dbReference type="PANTHER" id="PTHR48111">
    <property type="entry name" value="REGULATOR OF RPOS"/>
    <property type="match status" value="1"/>
</dbReference>
<gene>
    <name evidence="10" type="ORF">KDH_55020</name>
</gene>
<dbReference type="PANTHER" id="PTHR48111:SF1">
    <property type="entry name" value="TWO-COMPONENT RESPONSE REGULATOR ORR33"/>
    <property type="match status" value="1"/>
</dbReference>
<keyword evidence="11" id="KW-1185">Reference proteome</keyword>
<keyword evidence="2" id="KW-0902">Two-component regulatory system</keyword>
<evidence type="ECO:0000256" key="2">
    <source>
        <dbReference type="ARBA" id="ARBA00023012"/>
    </source>
</evidence>
<dbReference type="CDD" id="cd17574">
    <property type="entry name" value="REC_OmpR"/>
    <property type="match status" value="1"/>
</dbReference>
<evidence type="ECO:0000259" key="8">
    <source>
        <dbReference type="PROSITE" id="PS50110"/>
    </source>
</evidence>
<dbReference type="PROSITE" id="PS51755">
    <property type="entry name" value="OMPR_PHOB"/>
    <property type="match status" value="1"/>
</dbReference>
<evidence type="ECO:0000313" key="10">
    <source>
        <dbReference type="EMBL" id="GLV58672.1"/>
    </source>
</evidence>
<evidence type="ECO:0000256" key="1">
    <source>
        <dbReference type="ARBA" id="ARBA00022553"/>
    </source>
</evidence>
<keyword evidence="1 6" id="KW-0597">Phosphoprotein</keyword>
<dbReference type="SUPFAM" id="SSF52172">
    <property type="entry name" value="CheY-like"/>
    <property type="match status" value="1"/>
</dbReference>
<dbReference type="Proteomes" id="UP001344906">
    <property type="component" value="Unassembled WGS sequence"/>
</dbReference>
<feature type="DNA-binding region" description="OmpR/PhoB-type" evidence="7">
    <location>
        <begin position="156"/>
        <end position="255"/>
    </location>
</feature>
<accession>A0ABQ6FYM2</accession>
<dbReference type="InterPro" id="IPR001789">
    <property type="entry name" value="Sig_transdc_resp-reg_receiver"/>
</dbReference>
<keyword evidence="3" id="KW-0805">Transcription regulation</keyword>
<dbReference type="InterPro" id="IPR011006">
    <property type="entry name" value="CheY-like_superfamily"/>
</dbReference>
<dbReference type="PROSITE" id="PS50110">
    <property type="entry name" value="RESPONSE_REGULATORY"/>
    <property type="match status" value="1"/>
</dbReference>
<dbReference type="CDD" id="cd00383">
    <property type="entry name" value="trans_reg_C"/>
    <property type="match status" value="1"/>
</dbReference>
<feature type="domain" description="Response regulatory" evidence="8">
    <location>
        <begin position="31"/>
        <end position="145"/>
    </location>
</feature>
<dbReference type="Pfam" id="PF00072">
    <property type="entry name" value="Response_reg"/>
    <property type="match status" value="1"/>
</dbReference>
<keyword evidence="4 7" id="KW-0238">DNA-binding</keyword>
<proteinExistence type="predicted"/>
<dbReference type="SMART" id="SM00862">
    <property type="entry name" value="Trans_reg_C"/>
    <property type="match status" value="1"/>
</dbReference>
<feature type="domain" description="OmpR/PhoB-type" evidence="9">
    <location>
        <begin position="156"/>
        <end position="255"/>
    </location>
</feature>
<feature type="modified residue" description="4-aspartylphosphate" evidence="6">
    <location>
        <position position="80"/>
    </location>
</feature>
<dbReference type="InterPro" id="IPR036388">
    <property type="entry name" value="WH-like_DNA-bd_sf"/>
</dbReference>
<dbReference type="InterPro" id="IPR039420">
    <property type="entry name" value="WalR-like"/>
</dbReference>
<dbReference type="SMART" id="SM00448">
    <property type="entry name" value="REC"/>
    <property type="match status" value="1"/>
</dbReference>
<dbReference type="GO" id="GO:0003677">
    <property type="term" value="F:DNA binding"/>
    <property type="evidence" value="ECO:0007669"/>
    <property type="project" value="UniProtKB-KW"/>
</dbReference>
<evidence type="ECO:0000256" key="5">
    <source>
        <dbReference type="ARBA" id="ARBA00023163"/>
    </source>
</evidence>
<dbReference type="Gene3D" id="3.40.50.2300">
    <property type="match status" value="1"/>
</dbReference>
<evidence type="ECO:0000256" key="7">
    <source>
        <dbReference type="PROSITE-ProRule" id="PRU01091"/>
    </source>
</evidence>
<dbReference type="Gene3D" id="1.10.10.10">
    <property type="entry name" value="Winged helix-like DNA-binding domain superfamily/Winged helix DNA-binding domain"/>
    <property type="match status" value="1"/>
</dbReference>
<dbReference type="Pfam" id="PF00486">
    <property type="entry name" value="Trans_reg_C"/>
    <property type="match status" value="1"/>
</dbReference>
<evidence type="ECO:0000256" key="3">
    <source>
        <dbReference type="ARBA" id="ARBA00023015"/>
    </source>
</evidence>
<organism evidence="10 11">
    <name type="scientific">Dictyobacter halimunensis</name>
    <dbReference type="NCBI Taxonomy" id="3026934"/>
    <lineage>
        <taxon>Bacteria</taxon>
        <taxon>Bacillati</taxon>
        <taxon>Chloroflexota</taxon>
        <taxon>Ktedonobacteria</taxon>
        <taxon>Ktedonobacterales</taxon>
        <taxon>Dictyobacteraceae</taxon>
        <taxon>Dictyobacter</taxon>
    </lineage>
</organism>
<dbReference type="EMBL" id="BSRI01000002">
    <property type="protein sequence ID" value="GLV58672.1"/>
    <property type="molecule type" value="Genomic_DNA"/>
</dbReference>
<dbReference type="InterPro" id="IPR001867">
    <property type="entry name" value="OmpR/PhoB-type_DNA-bd"/>
</dbReference>
<reference evidence="10 11" key="1">
    <citation type="submission" date="2023-02" db="EMBL/GenBank/DDBJ databases">
        <title>Dictyobacter halimunensis sp. nov., a new member of the class Ktedonobacteria from forest soil in a geothermal area.</title>
        <authorList>
            <person name="Rachmania M.K."/>
            <person name="Ningsih F."/>
            <person name="Sakai Y."/>
            <person name="Yabe S."/>
            <person name="Yokota A."/>
            <person name="Sjamsuridzal W."/>
        </authorList>
    </citation>
    <scope>NUCLEOTIDE SEQUENCE [LARGE SCALE GENOMIC DNA]</scope>
    <source>
        <strain evidence="10 11">S3.2.2.5</strain>
    </source>
</reference>
<protein>
    <submittedName>
        <fullName evidence="10">DNA-binding response regulator</fullName>
    </submittedName>
</protein>
<dbReference type="SUPFAM" id="SSF46894">
    <property type="entry name" value="C-terminal effector domain of the bipartite response regulators"/>
    <property type="match status" value="1"/>
</dbReference>
<evidence type="ECO:0000313" key="11">
    <source>
        <dbReference type="Proteomes" id="UP001344906"/>
    </source>
</evidence>
<name>A0ABQ6FYM2_9CHLR</name>
<keyword evidence="5" id="KW-0804">Transcription</keyword>
<sequence>MLISWHCHLLRDNLQGVRGKLRYQEEGKTVYILVVDDDRFANTLVQFVLSKEGYEVETADNPRGAMQMIQKREPDLLILDVTMPYISGFEFSEKLRSEGYEIPLIFMTAQDTIEAKLHGFNIGADDYICKPYNHQELVARVQAVMRRIKKNGKVGNQSIRGGAIELFPAELKVIVGARAPITLTPTEMQVLRALMASSGQVVNRDQLLADVWNDNENNSNIVDVYIRRLRMKLEVDPDRPQHIVSVRGIGYKFVVK</sequence>
<dbReference type="Gene3D" id="6.10.250.690">
    <property type="match status" value="1"/>
</dbReference>
<comment type="caution">
    <text evidence="10">The sequence shown here is derived from an EMBL/GenBank/DDBJ whole genome shotgun (WGS) entry which is preliminary data.</text>
</comment>
<dbReference type="InterPro" id="IPR016032">
    <property type="entry name" value="Sig_transdc_resp-reg_C-effctor"/>
</dbReference>